<evidence type="ECO:0000313" key="1">
    <source>
        <dbReference type="Proteomes" id="UP000887581"/>
    </source>
</evidence>
<proteinExistence type="predicted"/>
<reference evidence="2" key="1">
    <citation type="submission" date="2022-11" db="UniProtKB">
        <authorList>
            <consortium name="WormBaseParasite"/>
        </authorList>
    </citation>
    <scope>IDENTIFICATION</scope>
</reference>
<organism evidence="1 2">
    <name type="scientific">Setaria digitata</name>
    <dbReference type="NCBI Taxonomy" id="48799"/>
    <lineage>
        <taxon>Eukaryota</taxon>
        <taxon>Metazoa</taxon>
        <taxon>Ecdysozoa</taxon>
        <taxon>Nematoda</taxon>
        <taxon>Chromadorea</taxon>
        <taxon>Rhabditida</taxon>
        <taxon>Spirurina</taxon>
        <taxon>Spiruromorpha</taxon>
        <taxon>Filarioidea</taxon>
        <taxon>Setariidae</taxon>
        <taxon>Setaria</taxon>
    </lineage>
</organism>
<accession>A0A915PRP9</accession>
<name>A0A915PRP9_9BILA</name>
<dbReference type="AlphaFoldDB" id="A0A915PRP9"/>
<evidence type="ECO:0000313" key="2">
    <source>
        <dbReference type="WBParaSite" id="sdigi.contig214.g6214.t1"/>
    </source>
</evidence>
<dbReference type="Proteomes" id="UP000887581">
    <property type="component" value="Unplaced"/>
</dbReference>
<dbReference type="WBParaSite" id="sdigi.contig214.g6214.t1">
    <property type="protein sequence ID" value="sdigi.contig214.g6214.t1"/>
    <property type="gene ID" value="sdigi.contig214.g6214"/>
</dbReference>
<protein>
    <submittedName>
        <fullName evidence="2">Uncharacterized protein</fullName>
    </submittedName>
</protein>
<keyword evidence="1" id="KW-1185">Reference proteome</keyword>
<sequence length="86" mass="9827">MYNVCEHLIGWTSPESLEERRGEGEAKCTAMSFFLYEVFRGEIVKHCRHGSSFCRTVPEEGRAVASCNLLLVRKLALTQFVDLFLL</sequence>